<keyword evidence="3" id="KW-1185">Reference proteome</keyword>
<evidence type="ECO:0000256" key="1">
    <source>
        <dbReference type="SAM" id="Phobius"/>
    </source>
</evidence>
<keyword evidence="1" id="KW-0812">Transmembrane</keyword>
<dbReference type="EMBL" id="FCOR01000002">
    <property type="protein sequence ID" value="CVK15545.1"/>
    <property type="molecule type" value="Genomic_DNA"/>
</dbReference>
<feature type="transmembrane region" description="Helical" evidence="1">
    <location>
        <begin position="43"/>
        <end position="63"/>
    </location>
</feature>
<feature type="transmembrane region" description="Helical" evidence="1">
    <location>
        <begin position="12"/>
        <end position="31"/>
    </location>
</feature>
<keyword evidence="1" id="KW-1133">Transmembrane helix</keyword>
<protein>
    <submittedName>
        <fullName evidence="2">Uncharacterized protein</fullName>
    </submittedName>
</protein>
<dbReference type="AlphaFoldDB" id="A0A0X3ANA8"/>
<reference evidence="2 3" key="1">
    <citation type="submission" date="2016-01" db="EMBL/GenBank/DDBJ databases">
        <authorList>
            <person name="McClelland M."/>
            <person name="Jain A."/>
            <person name="Saraogi P."/>
            <person name="Mendelson R."/>
            <person name="Westerman R."/>
            <person name="SanMiguel P."/>
            <person name="Csonka L."/>
        </authorList>
    </citation>
    <scope>NUCLEOTIDE SEQUENCE [LARGE SCALE GENOMIC DNA]</scope>
    <source>
        <strain evidence="2 3">R-53146</strain>
    </source>
</reference>
<organism evidence="2 3">
    <name type="scientific">Apibacter mensalis</name>
    <dbReference type="NCBI Taxonomy" id="1586267"/>
    <lineage>
        <taxon>Bacteria</taxon>
        <taxon>Pseudomonadati</taxon>
        <taxon>Bacteroidota</taxon>
        <taxon>Flavobacteriia</taxon>
        <taxon>Flavobacteriales</taxon>
        <taxon>Weeksellaceae</taxon>
        <taxon>Apibacter</taxon>
    </lineage>
</organism>
<dbReference type="OrthoDB" id="1452926at2"/>
<dbReference type="RefSeq" id="WP_055424776.1">
    <property type="nucleotide sequence ID" value="NZ_FCOR01000002.1"/>
</dbReference>
<dbReference type="Proteomes" id="UP000182761">
    <property type="component" value="Unassembled WGS sequence"/>
</dbReference>
<accession>A0A0X3ANA8</accession>
<evidence type="ECO:0000313" key="2">
    <source>
        <dbReference type="EMBL" id="CVK15545.1"/>
    </source>
</evidence>
<sequence>MKFQNPKTKSKVAIINIVILIIFFTSFVFIYLNIPAFGRSDEFVLLISLLLLIYLAYLGCPFFRYDSDGETLIFQNEKSLPISFLVKESLSDFPKRKLIKFVIKNKPLFKKVLEIYISSKRVSSGLSKVNFDISYLDSKQIRDIRISLNKVINENKKDTFQ</sequence>
<gene>
    <name evidence="2" type="ORF">Ga0061079_10291</name>
</gene>
<proteinExistence type="predicted"/>
<name>A0A0X3ANA8_9FLAO</name>
<keyword evidence="1" id="KW-0472">Membrane</keyword>
<evidence type="ECO:0000313" key="3">
    <source>
        <dbReference type="Proteomes" id="UP000182761"/>
    </source>
</evidence>
<dbReference type="STRING" id="1586267.GCA_001418685_00370"/>